<dbReference type="EMBL" id="JBEDUW010000248">
    <property type="protein sequence ID" value="KAK9902926.1"/>
    <property type="molecule type" value="Genomic_DNA"/>
</dbReference>
<dbReference type="GO" id="GO:0006952">
    <property type="term" value="P:defense response"/>
    <property type="evidence" value="ECO:0007669"/>
    <property type="project" value="UniProtKB-KW"/>
</dbReference>
<keyword evidence="6" id="KW-1185">Reference proteome</keyword>
<dbReference type="Gene3D" id="1.10.8.430">
    <property type="entry name" value="Helical domain of apoptotic protease-activating factors"/>
    <property type="match status" value="1"/>
</dbReference>
<dbReference type="Gene3D" id="1.10.10.10">
    <property type="entry name" value="Winged helix-like DNA-binding domain superfamily/Winged helix DNA-binding domain"/>
    <property type="match status" value="1"/>
</dbReference>
<dbReference type="InterPro" id="IPR008808">
    <property type="entry name" value="Powdery_mildew-R_dom"/>
</dbReference>
<gene>
    <name evidence="5" type="ORF">M0R45_001439</name>
</gene>
<sequence>MTALHIQRGEALGASFLALYEAIKELNDHNLMFKPLLGDIKSTLDSIEPLIKETAEYDKELDCQDDELQNFTRQMEDGVDVIRKCSKVSPWSIYKKYKYANKLVELGKSLERLLDILKLHGIKDVKKTLVSVRNIETRVQQIDGNFGIQNNQSENIEGWCTVPEPPPLIVGLDVPLKELKMKLFKDEVYILVLTAPGGCGKTTLATKLCQDGEVRDKFKSNIFFVTVSKKPNLNLIVQELYQRKGSQVPDFENEVIAVSLLHEFLNQTGQNPLLLVLDDVWSESESLLEKFDEWKISNCKILVTSRFAFPRFGSPYNLESLNDEDAVALFNHSASLGDRSSHVPEDLLRQVVEHCKGFPLAITVVGRSLCGQPIEIWQKRVIEWTKGSSILDSDHDLLVCLQSSLDALEKKNIIIKECYLDLGSFPEDQRIPATALIDIWAESYKIYEDMFCIANLYELTNRSLATLIVTRKDSGEMDGYYTEHFVTQHDILRELAIYQASMESIEQRKRLIIDMSGDNFPEWWTEQKCQPINARLLSISTDGDFSSKWLNMQLPQAEVLILNFQSKKYALPEFVEKMDKLKVLIITNYCLLPAELNNFPLLGTLSNLKRIRFERISIPSISNVPVLLECLEKISLFMCKIGQAFSNCSIQLLDLLPNVVEMNIDYCNDLVELPAQLCDLVHLKILSITNSHKLSALPEEIGKLVNLRVLRLRSCTDLSELPDSVRNLKLLNLLDISDCFSMKELPEHIGEMCSLETLNMRQCSRLQELPASILDLEQLEDVICDEETEILWKPFLPVLQNIHITVVRDDINLNWLHKFPS</sequence>
<dbReference type="InterPro" id="IPR032675">
    <property type="entry name" value="LRR_dom_sf"/>
</dbReference>
<evidence type="ECO:0000256" key="3">
    <source>
        <dbReference type="ARBA" id="ARBA00022821"/>
    </source>
</evidence>
<dbReference type="PANTHER" id="PTHR36766">
    <property type="entry name" value="PLANT BROAD-SPECTRUM MILDEW RESISTANCE PROTEIN RPW8"/>
    <property type="match status" value="1"/>
</dbReference>
<evidence type="ECO:0000259" key="4">
    <source>
        <dbReference type="PROSITE" id="PS51153"/>
    </source>
</evidence>
<comment type="caution">
    <text evidence="5">The sequence shown here is derived from an EMBL/GenBank/DDBJ whole genome shotgun (WGS) entry which is preliminary data.</text>
</comment>
<dbReference type="PROSITE" id="PS51153">
    <property type="entry name" value="RPW8"/>
    <property type="match status" value="1"/>
</dbReference>
<comment type="similarity">
    <text evidence="1">Belongs to the disease resistance NB-LRR family.</text>
</comment>
<accession>A0AAW1VHF5</accession>
<protein>
    <recommendedName>
        <fullName evidence="4">RPW8 domain-containing protein</fullName>
    </recommendedName>
</protein>
<dbReference type="Proteomes" id="UP001457282">
    <property type="component" value="Unassembled WGS sequence"/>
</dbReference>
<reference evidence="5 6" key="1">
    <citation type="journal article" date="2023" name="G3 (Bethesda)">
        <title>A chromosome-length genome assembly and annotation of blackberry (Rubus argutus, cv. 'Hillquist').</title>
        <authorList>
            <person name="Bruna T."/>
            <person name="Aryal R."/>
            <person name="Dudchenko O."/>
            <person name="Sargent D.J."/>
            <person name="Mead D."/>
            <person name="Buti M."/>
            <person name="Cavallini A."/>
            <person name="Hytonen T."/>
            <person name="Andres J."/>
            <person name="Pham M."/>
            <person name="Weisz D."/>
            <person name="Mascagni F."/>
            <person name="Usai G."/>
            <person name="Natali L."/>
            <person name="Bassil N."/>
            <person name="Fernandez G.E."/>
            <person name="Lomsadze A."/>
            <person name="Armour M."/>
            <person name="Olukolu B."/>
            <person name="Poorten T."/>
            <person name="Britton C."/>
            <person name="Davik J."/>
            <person name="Ashrafi H."/>
            <person name="Aiden E.L."/>
            <person name="Borodovsky M."/>
            <person name="Worthington M."/>
        </authorList>
    </citation>
    <scope>NUCLEOTIDE SEQUENCE [LARGE SCALE GENOMIC DNA]</scope>
    <source>
        <strain evidence="5">PI 553951</strain>
    </source>
</reference>
<dbReference type="PRINTS" id="PR00364">
    <property type="entry name" value="DISEASERSIST"/>
</dbReference>
<evidence type="ECO:0000256" key="2">
    <source>
        <dbReference type="ARBA" id="ARBA00022737"/>
    </source>
</evidence>
<organism evidence="5 6">
    <name type="scientific">Rubus argutus</name>
    <name type="common">Southern blackberry</name>
    <dbReference type="NCBI Taxonomy" id="59490"/>
    <lineage>
        <taxon>Eukaryota</taxon>
        <taxon>Viridiplantae</taxon>
        <taxon>Streptophyta</taxon>
        <taxon>Embryophyta</taxon>
        <taxon>Tracheophyta</taxon>
        <taxon>Spermatophyta</taxon>
        <taxon>Magnoliopsida</taxon>
        <taxon>eudicotyledons</taxon>
        <taxon>Gunneridae</taxon>
        <taxon>Pentapetalae</taxon>
        <taxon>rosids</taxon>
        <taxon>fabids</taxon>
        <taxon>Rosales</taxon>
        <taxon>Rosaceae</taxon>
        <taxon>Rosoideae</taxon>
        <taxon>Rosoideae incertae sedis</taxon>
        <taxon>Rubus</taxon>
    </lineage>
</organism>
<proteinExistence type="inferred from homology"/>
<dbReference type="Gene3D" id="3.80.10.10">
    <property type="entry name" value="Ribonuclease Inhibitor"/>
    <property type="match status" value="1"/>
</dbReference>
<dbReference type="PANTHER" id="PTHR36766:SF3">
    <property type="entry name" value="RPW8 DOMAIN-CONTAINING PROTEIN"/>
    <property type="match status" value="1"/>
</dbReference>
<dbReference type="InterPro" id="IPR036388">
    <property type="entry name" value="WH-like_DNA-bd_sf"/>
</dbReference>
<feature type="domain" description="RPW8" evidence="4">
    <location>
        <begin position="1"/>
        <end position="151"/>
    </location>
</feature>
<dbReference type="InterPro" id="IPR027417">
    <property type="entry name" value="P-loop_NTPase"/>
</dbReference>
<name>A0AAW1VHF5_RUBAR</name>
<dbReference type="Pfam" id="PF05659">
    <property type="entry name" value="RPW8"/>
    <property type="match status" value="1"/>
</dbReference>
<keyword evidence="2" id="KW-0677">Repeat</keyword>
<evidence type="ECO:0000256" key="1">
    <source>
        <dbReference type="ARBA" id="ARBA00008894"/>
    </source>
</evidence>
<dbReference type="InterPro" id="IPR042197">
    <property type="entry name" value="Apaf_helical"/>
</dbReference>
<evidence type="ECO:0000313" key="6">
    <source>
        <dbReference type="Proteomes" id="UP001457282"/>
    </source>
</evidence>
<dbReference type="Pfam" id="PF00931">
    <property type="entry name" value="NB-ARC"/>
    <property type="match status" value="1"/>
</dbReference>
<dbReference type="SUPFAM" id="SSF52540">
    <property type="entry name" value="P-loop containing nucleoside triphosphate hydrolases"/>
    <property type="match status" value="1"/>
</dbReference>
<keyword evidence="3" id="KW-0611">Plant defense</keyword>
<dbReference type="InterPro" id="IPR002182">
    <property type="entry name" value="NB-ARC"/>
</dbReference>
<dbReference type="AlphaFoldDB" id="A0AAW1VHF5"/>
<dbReference type="Gene3D" id="3.40.50.300">
    <property type="entry name" value="P-loop containing nucleotide triphosphate hydrolases"/>
    <property type="match status" value="1"/>
</dbReference>
<dbReference type="SUPFAM" id="SSF52058">
    <property type="entry name" value="L domain-like"/>
    <property type="match status" value="1"/>
</dbReference>
<dbReference type="GO" id="GO:0043531">
    <property type="term" value="F:ADP binding"/>
    <property type="evidence" value="ECO:0007669"/>
    <property type="project" value="InterPro"/>
</dbReference>
<evidence type="ECO:0000313" key="5">
    <source>
        <dbReference type="EMBL" id="KAK9902926.1"/>
    </source>
</evidence>